<feature type="chain" id="PRO_5001946789" description="Secreted protein" evidence="2">
    <location>
        <begin position="21"/>
        <end position="112"/>
    </location>
</feature>
<dbReference type="EMBL" id="JRKQ01000036">
    <property type="protein sequence ID" value="KGJ22361.1"/>
    <property type="molecule type" value="Genomic_DNA"/>
</dbReference>
<evidence type="ECO:0000313" key="3">
    <source>
        <dbReference type="EMBL" id="KGJ22361.1"/>
    </source>
</evidence>
<organism evidence="3 4">
    <name type="scientific">Paracoccus sanguinis</name>
    <dbReference type="NCBI Taxonomy" id="1545044"/>
    <lineage>
        <taxon>Bacteria</taxon>
        <taxon>Pseudomonadati</taxon>
        <taxon>Pseudomonadota</taxon>
        <taxon>Alphaproteobacteria</taxon>
        <taxon>Rhodobacterales</taxon>
        <taxon>Paracoccaceae</taxon>
        <taxon>Paracoccus</taxon>
    </lineage>
</organism>
<protein>
    <recommendedName>
        <fullName evidence="5">Secreted protein</fullName>
    </recommendedName>
</protein>
<comment type="caution">
    <text evidence="3">The sequence shown here is derived from an EMBL/GenBank/DDBJ whole genome shotgun (WGS) entry which is preliminary data.</text>
</comment>
<dbReference type="AlphaFoldDB" id="A0A099GI29"/>
<feature type="signal peptide" evidence="2">
    <location>
        <begin position="1"/>
        <end position="20"/>
    </location>
</feature>
<reference evidence="3 4" key="1">
    <citation type="submission" date="2014-09" db="EMBL/GenBank/DDBJ databases">
        <authorList>
            <person name="McGinnis J.M."/>
            <person name="Wolfgang W.J."/>
        </authorList>
    </citation>
    <scope>NUCLEOTIDE SEQUENCE [LARGE SCALE GENOMIC DNA]</scope>
    <source>
        <strain evidence="3 4">5503</strain>
    </source>
</reference>
<dbReference type="Proteomes" id="UP000029858">
    <property type="component" value="Unassembled WGS sequence"/>
</dbReference>
<name>A0A099GI29_9RHOB</name>
<accession>A0A099GI29</accession>
<feature type="compositionally biased region" description="Basic and acidic residues" evidence="1">
    <location>
        <begin position="101"/>
        <end position="112"/>
    </location>
</feature>
<evidence type="ECO:0000313" key="4">
    <source>
        <dbReference type="Proteomes" id="UP000029858"/>
    </source>
</evidence>
<gene>
    <name evidence="3" type="ORF">IX56_08580</name>
</gene>
<evidence type="ECO:0008006" key="5">
    <source>
        <dbReference type="Google" id="ProtNLM"/>
    </source>
</evidence>
<evidence type="ECO:0000256" key="2">
    <source>
        <dbReference type="SAM" id="SignalP"/>
    </source>
</evidence>
<feature type="region of interest" description="Disordered" evidence="1">
    <location>
        <begin position="76"/>
        <end position="112"/>
    </location>
</feature>
<proteinExistence type="predicted"/>
<sequence length="112" mass="11378">MAGPPVSALLPSHWLPAAFAAGLPAVLTAGAAAVPADWAAPFDLGSGLSMLTLSLKGRAACDWRAAVRVCRTRSVTGPVRSRTSASPETKSCSTGSTAIRSSRESPSEARSV</sequence>
<evidence type="ECO:0000256" key="1">
    <source>
        <dbReference type="SAM" id="MobiDB-lite"/>
    </source>
</evidence>
<reference evidence="3 4" key="2">
    <citation type="submission" date="2014-10" db="EMBL/GenBank/DDBJ databases">
        <title>Paracoccus sanguinis sp. nov., isolated from clinical specimens of New York State patients.</title>
        <authorList>
            <person name="Mingle L.A."/>
            <person name="Cole J.A."/>
            <person name="Lapierre P."/>
            <person name="Musser K.A."/>
        </authorList>
    </citation>
    <scope>NUCLEOTIDE SEQUENCE [LARGE SCALE GENOMIC DNA]</scope>
    <source>
        <strain evidence="3 4">5503</strain>
    </source>
</reference>
<feature type="compositionally biased region" description="Polar residues" evidence="1">
    <location>
        <begin position="81"/>
        <end position="99"/>
    </location>
</feature>
<keyword evidence="2" id="KW-0732">Signal</keyword>